<evidence type="ECO:0000259" key="2">
    <source>
        <dbReference type="PROSITE" id="PS50914"/>
    </source>
</evidence>
<dbReference type="AlphaFoldDB" id="A0A6I1PTV0"/>
<proteinExistence type="predicted"/>
<keyword evidence="4" id="KW-1185">Reference proteome</keyword>
<keyword evidence="1" id="KW-0732">Signal</keyword>
<feature type="domain" description="BON" evidence="2">
    <location>
        <begin position="149"/>
        <end position="217"/>
    </location>
</feature>
<dbReference type="InterPro" id="IPR051686">
    <property type="entry name" value="Lipoprotein_DolP"/>
</dbReference>
<feature type="domain" description="BON" evidence="2">
    <location>
        <begin position="3"/>
        <end position="71"/>
    </location>
</feature>
<dbReference type="SMART" id="SM00749">
    <property type="entry name" value="BON"/>
    <property type="match status" value="2"/>
</dbReference>
<dbReference type="PANTHER" id="PTHR34606:SF4">
    <property type="entry name" value="OUTER MEMBRANE LIPOPROTEIN DOLP"/>
    <property type="match status" value="1"/>
</dbReference>
<evidence type="ECO:0000313" key="3">
    <source>
        <dbReference type="EMBL" id="MBB5424752.1"/>
    </source>
</evidence>
<dbReference type="PANTHER" id="PTHR34606">
    <property type="entry name" value="BON DOMAIN-CONTAINING PROTEIN"/>
    <property type="match status" value="1"/>
</dbReference>
<protein>
    <submittedName>
        <fullName evidence="3">Osmotically-inducible protein OsmY</fullName>
    </submittedName>
</protein>
<dbReference type="InterPro" id="IPR014004">
    <property type="entry name" value="Transpt-assoc_nodulatn_dom_bac"/>
</dbReference>
<comment type="caution">
    <text evidence="3">The sequence shown here is derived from an EMBL/GenBank/DDBJ whole genome shotgun (WGS) entry which is preliminary data.</text>
</comment>
<dbReference type="Gene3D" id="3.30.1340.30">
    <property type="match status" value="3"/>
</dbReference>
<evidence type="ECO:0000313" key="4">
    <source>
        <dbReference type="Proteomes" id="UP000592780"/>
    </source>
</evidence>
<dbReference type="Pfam" id="PF04972">
    <property type="entry name" value="BON"/>
    <property type="match status" value="3"/>
</dbReference>
<dbReference type="InterPro" id="IPR007055">
    <property type="entry name" value="BON_dom"/>
</dbReference>
<dbReference type="OrthoDB" id="870892at2"/>
<evidence type="ECO:0000256" key="1">
    <source>
        <dbReference type="ARBA" id="ARBA00022729"/>
    </source>
</evidence>
<dbReference type="RefSeq" id="WP_018434582.1">
    <property type="nucleotide sequence ID" value="NZ_JACHDD010000004.1"/>
</dbReference>
<dbReference type="Proteomes" id="UP000592780">
    <property type="component" value="Unassembled WGS sequence"/>
</dbReference>
<reference evidence="3 4" key="1">
    <citation type="submission" date="2020-08" db="EMBL/GenBank/DDBJ databases">
        <title>Genomic Encyclopedia of Type Strains, Phase IV (KMG-V): Genome sequencing to study the core and pangenomes of soil and plant-associated prokaryotes.</title>
        <authorList>
            <person name="Whitman W."/>
        </authorList>
    </citation>
    <scope>NUCLEOTIDE SEQUENCE [LARGE SCALE GENOMIC DNA]</scope>
    <source>
        <strain evidence="3 4">JPY158</strain>
    </source>
</reference>
<sequence length="230" mass="25107">MKTDRQLQREVEEELEWDPAVTATDIGVEVTNGVVTLSGHPPSFAEKLAAEKAAQRVAGVKAVAVDMQVRLPKPDQHSDEDVAGAVHAILYWSVAVPHDAIKIQVEKGWVTLTGMVDWAYQRHIVARALGQMRGIRGLTNAIEVRRKVASDEISKNIEEAMRRHVEREVRHIGVDVKDGTVTLTGKVGSYAERKVVRGVAWSAPGVCAVVDDLVVDASVPREPDGDAAER</sequence>
<organism evidence="3 4">
    <name type="scientific">Paraburkholderia atlantica</name>
    <dbReference type="NCBI Taxonomy" id="2654982"/>
    <lineage>
        <taxon>Bacteria</taxon>
        <taxon>Pseudomonadati</taxon>
        <taxon>Pseudomonadota</taxon>
        <taxon>Betaproteobacteria</taxon>
        <taxon>Burkholderiales</taxon>
        <taxon>Burkholderiaceae</taxon>
        <taxon>Paraburkholderia</taxon>
    </lineage>
</organism>
<dbReference type="PROSITE" id="PS50914">
    <property type="entry name" value="BON"/>
    <property type="match status" value="3"/>
</dbReference>
<accession>A0A6I1PTV0</accession>
<gene>
    <name evidence="3" type="ORF">HDG40_002897</name>
</gene>
<dbReference type="EMBL" id="JACHDD010000004">
    <property type="protein sequence ID" value="MBB5424752.1"/>
    <property type="molecule type" value="Genomic_DNA"/>
</dbReference>
<name>A0A6I1PTV0_PARAM</name>
<feature type="domain" description="BON" evidence="2">
    <location>
        <begin position="78"/>
        <end position="146"/>
    </location>
</feature>